<dbReference type="Proteomes" id="UP000694724">
    <property type="component" value="Unplaced"/>
</dbReference>
<evidence type="ECO:0000256" key="5">
    <source>
        <dbReference type="ARBA" id="ARBA00022737"/>
    </source>
</evidence>
<dbReference type="PANTHER" id="PTHR10720:SF2">
    <property type="entry name" value="HEME OXYGENASE 2"/>
    <property type="match status" value="1"/>
</dbReference>
<dbReference type="EC" id="1.14.14.18" evidence="2"/>
<keyword evidence="5" id="KW-0677">Repeat</keyword>
<keyword evidence="6" id="KW-0560">Oxidoreductase</keyword>
<accession>A0A8D0R7G6</accession>
<dbReference type="Proteomes" id="UP000694722">
    <property type="component" value="Unplaced"/>
</dbReference>
<keyword evidence="4" id="KW-0479">Metal-binding</keyword>
<dbReference type="PRINTS" id="PR00088">
    <property type="entry name" value="HAEMOXYGNASE"/>
</dbReference>
<dbReference type="GO" id="GO:0006788">
    <property type="term" value="P:heme oxidation"/>
    <property type="evidence" value="ECO:0007669"/>
    <property type="project" value="InterPro"/>
</dbReference>
<evidence type="ECO:0000256" key="6">
    <source>
        <dbReference type="ARBA" id="ARBA00023002"/>
    </source>
</evidence>
<evidence type="ECO:0000256" key="9">
    <source>
        <dbReference type="ARBA" id="ARBA00046441"/>
    </source>
</evidence>
<gene>
    <name evidence="12" type="primary">HMOX2</name>
</gene>
<dbReference type="PANTHER" id="PTHR10720">
    <property type="entry name" value="HEME OXYGENASE"/>
    <property type="match status" value="1"/>
</dbReference>
<protein>
    <recommendedName>
        <fullName evidence="8">Heme oxygenase 1</fullName>
        <ecNumber evidence="2">1.14.14.18</ecNumber>
    </recommendedName>
</protein>
<dbReference type="SUPFAM" id="SSF48613">
    <property type="entry name" value="Heme oxygenase-like"/>
    <property type="match status" value="1"/>
</dbReference>
<dbReference type="Pfam" id="PF01126">
    <property type="entry name" value="Heme_oxygenase"/>
    <property type="match status" value="1"/>
</dbReference>
<dbReference type="GO" id="GO:1903901">
    <property type="term" value="P:negative regulation of viral life cycle"/>
    <property type="evidence" value="ECO:0007669"/>
    <property type="project" value="UniProtKB-ARBA"/>
</dbReference>
<dbReference type="Gene3D" id="1.20.910.10">
    <property type="entry name" value="Heme oxygenase-like"/>
    <property type="match status" value="1"/>
</dbReference>
<dbReference type="Proteomes" id="UP000694727">
    <property type="component" value="Unplaced"/>
</dbReference>
<name>A0A8D0R7G6_PIG</name>
<comment type="similarity">
    <text evidence="1">Belongs to the heme oxygenase family.</text>
</comment>
<comment type="function">
    <text evidence="10">Catalyzes the oxidative cleavage of heme at the alpha-methene bridge carbon, released as carbon monoxide (CO), to generate biliverdin IXalpha, while releasing the central heme iron chelate as ferrous iron. Affords protection against programmed cell death and this cytoprotective effect relies on its ability to catabolize free heme and prevent it from sensitizing cells to undergo apoptosis.</text>
</comment>
<dbReference type="CDD" id="cd19165">
    <property type="entry name" value="HemeO"/>
    <property type="match status" value="1"/>
</dbReference>
<keyword evidence="3" id="KW-0349">Heme</keyword>
<feature type="region of interest" description="Disordered" evidence="11">
    <location>
        <begin position="1"/>
        <end position="29"/>
    </location>
</feature>
<dbReference type="AlphaFoldDB" id="A0A8D0R7G6"/>
<dbReference type="InterPro" id="IPR018207">
    <property type="entry name" value="Haem_oxygenase_CS"/>
</dbReference>
<dbReference type="Ensembl" id="ENSSSCT00030017836.1">
    <property type="protein sequence ID" value="ENSSSCP00030007918.1"/>
    <property type="gene ID" value="ENSSSCG00030013001.1"/>
</dbReference>
<dbReference type="Ensembl" id="ENSSSCT00025028671.1">
    <property type="protein sequence ID" value="ENSSSCP00025012154.1"/>
    <property type="gene ID" value="ENSSSCG00025020998.1"/>
</dbReference>
<dbReference type="Ensembl" id="ENSSSCT00040051511.1">
    <property type="protein sequence ID" value="ENSSSCP00040021374.1"/>
    <property type="gene ID" value="ENSSSCG00040038523.1"/>
</dbReference>
<dbReference type="GO" id="GO:0043922">
    <property type="term" value="P:host-mediated suppression of viral transcription"/>
    <property type="evidence" value="ECO:0007669"/>
    <property type="project" value="UniProtKB-ARBA"/>
</dbReference>
<evidence type="ECO:0000313" key="12">
    <source>
        <dbReference type="Ensembl" id="ENSSSCP00025012154.1"/>
    </source>
</evidence>
<evidence type="ECO:0000313" key="13">
    <source>
        <dbReference type="Proteomes" id="UP000694727"/>
    </source>
</evidence>
<comment type="subunit">
    <text evidence="9">Homodimer and higher order homooligomer. Oligomerization is crucial for its stability and function in the endoplasmic reticulum. Interacts with FLVCR2; this interaction is potentiated in the presence of heme.</text>
</comment>
<feature type="compositionally biased region" description="Low complexity" evidence="11">
    <location>
        <begin position="363"/>
        <end position="373"/>
    </location>
</feature>
<dbReference type="InterPro" id="IPR002051">
    <property type="entry name" value="Haem_Oase"/>
</dbReference>
<evidence type="ECO:0000256" key="8">
    <source>
        <dbReference type="ARBA" id="ARBA00040247"/>
    </source>
</evidence>
<evidence type="ECO:0000256" key="1">
    <source>
        <dbReference type="ARBA" id="ARBA00006134"/>
    </source>
</evidence>
<dbReference type="InterPro" id="IPR016084">
    <property type="entry name" value="Haem_Oase-like_multi-hlx"/>
</dbReference>
<evidence type="ECO:0000256" key="3">
    <source>
        <dbReference type="ARBA" id="ARBA00022617"/>
    </source>
</evidence>
<feature type="region of interest" description="Disordered" evidence="11">
    <location>
        <begin position="352"/>
        <end position="373"/>
    </location>
</feature>
<feature type="compositionally biased region" description="Acidic residues" evidence="11">
    <location>
        <begin position="1"/>
        <end position="15"/>
    </location>
</feature>
<dbReference type="PROSITE" id="PS00593">
    <property type="entry name" value="HEME_OXYGENASE"/>
    <property type="match status" value="1"/>
</dbReference>
<dbReference type="Proteomes" id="UP000694570">
    <property type="component" value="Unplaced"/>
</dbReference>
<reference evidence="12" key="1">
    <citation type="submission" date="2025-05" db="UniProtKB">
        <authorList>
            <consortium name="Ensembl"/>
        </authorList>
    </citation>
    <scope>IDENTIFICATION</scope>
</reference>
<evidence type="ECO:0000256" key="11">
    <source>
        <dbReference type="SAM" id="MobiDB-lite"/>
    </source>
</evidence>
<dbReference type="GO" id="GO:0004392">
    <property type="term" value="F:heme oxygenase (decyclizing) activity"/>
    <property type="evidence" value="ECO:0007669"/>
    <property type="project" value="UniProtKB-EC"/>
</dbReference>
<evidence type="ECO:0000256" key="2">
    <source>
        <dbReference type="ARBA" id="ARBA00012360"/>
    </source>
</evidence>
<dbReference type="Ensembl" id="ENSSSCT00055051662.1">
    <property type="protein sequence ID" value="ENSSSCP00055041283.1"/>
    <property type="gene ID" value="ENSSSCG00055025992.1"/>
</dbReference>
<dbReference type="Ensembl" id="ENSSSCT00035046330.1">
    <property type="protein sequence ID" value="ENSSSCP00035018510.1"/>
    <property type="gene ID" value="ENSSSCG00035034936.1"/>
</dbReference>
<evidence type="ECO:0000256" key="7">
    <source>
        <dbReference type="ARBA" id="ARBA00023004"/>
    </source>
</evidence>
<dbReference type="InterPro" id="IPR016053">
    <property type="entry name" value="Haem_Oase-like"/>
</dbReference>
<proteinExistence type="inferred from homology"/>
<dbReference type="GO" id="GO:0046872">
    <property type="term" value="F:metal ion binding"/>
    <property type="evidence" value="ECO:0007669"/>
    <property type="project" value="UniProtKB-KW"/>
</dbReference>
<evidence type="ECO:0000256" key="4">
    <source>
        <dbReference type="ARBA" id="ARBA00022723"/>
    </source>
</evidence>
<feature type="compositionally biased region" description="Basic and acidic residues" evidence="11">
    <location>
        <begin position="16"/>
        <end position="29"/>
    </location>
</feature>
<dbReference type="Proteomes" id="UP000694720">
    <property type="component" value="Unplaced"/>
</dbReference>
<evidence type="ECO:0000256" key="10">
    <source>
        <dbReference type="ARBA" id="ARBA00059879"/>
    </source>
</evidence>
<sequence>MSVELETSEGVDEPEEKSSGAPEKENHTRMADLSELLKEGTKEAHDRAESTQFVKDFLKGNIRKELFKLATTALYFTYSALEEEMDRNKDHPAFAPLYFPTELHRKEALVKDMEYFYGGDWEEQAQCSEATRKYVERIHYVGQNEPELLVAHAYTRYMGDLSGGQVLKKVAQRALKLPSTGEGTQFYLFENVDNAQQFKQFYRARMNALDLNLETKEKIVEEANKAFEYNMQVFNELDQAGSLLAKETLADGLPVHDGKGDVRKCPYYSGEQDKGRSHVSCTPPPNPGLGVSVPPLMPCLLVLPCRCPGGQQLPLPNSPGCAEQAQPPVPSGGQRGPGCQPLGLVLHVKDLPQHAGAPPDQWPTPTSTHNRTTTSGDFFLMLGLRKQAPNKSQMLKPACQHLVCGPDAELGAGPPRCSP</sequence>
<keyword evidence="7" id="KW-0408">Iron</keyword>
<organism evidence="12 13">
    <name type="scientific">Sus scrofa</name>
    <name type="common">Pig</name>
    <dbReference type="NCBI Taxonomy" id="9823"/>
    <lineage>
        <taxon>Eukaryota</taxon>
        <taxon>Metazoa</taxon>
        <taxon>Chordata</taxon>
        <taxon>Craniata</taxon>
        <taxon>Vertebrata</taxon>
        <taxon>Euteleostomi</taxon>
        <taxon>Mammalia</taxon>
        <taxon>Eutheria</taxon>
        <taxon>Laurasiatheria</taxon>
        <taxon>Artiodactyla</taxon>
        <taxon>Suina</taxon>
        <taxon>Suidae</taxon>
        <taxon>Sus</taxon>
    </lineage>
</organism>
<dbReference type="FunFam" id="1.20.910.10:FF:000001">
    <property type="entry name" value="Heme oxygenase 1"/>
    <property type="match status" value="1"/>
</dbReference>